<evidence type="ECO:0000313" key="8">
    <source>
        <dbReference type="EMBL" id="OIJ19065.1"/>
    </source>
</evidence>
<evidence type="ECO:0000256" key="1">
    <source>
        <dbReference type="ARBA" id="ARBA00004651"/>
    </source>
</evidence>
<dbReference type="GO" id="GO:0005886">
    <property type="term" value="C:plasma membrane"/>
    <property type="evidence" value="ECO:0007669"/>
    <property type="project" value="UniProtKB-SubCell"/>
</dbReference>
<dbReference type="EMBL" id="CP063356">
    <property type="protein sequence ID" value="QOY38359.1"/>
    <property type="molecule type" value="Genomic_DNA"/>
</dbReference>
<evidence type="ECO:0000313" key="10">
    <source>
        <dbReference type="Proteomes" id="UP000180175"/>
    </source>
</evidence>
<dbReference type="RefSeq" id="WP_071316959.1">
    <property type="nucleotide sequence ID" value="NZ_CP063356.2"/>
</dbReference>
<reference evidence="9 10" key="2">
    <citation type="journal article" date="2017" name="Genome Announc.">
        <title>Draft Genome Sequences of Four Alkaliphilic Bacteria Belonging to the Anaerobacillus Genus.</title>
        <authorList>
            <person name="Bassil N.M."/>
            <person name="Lloyd J.R."/>
        </authorList>
    </citation>
    <scope>NUCLEOTIDE SEQUENCE [LARGE SCALE GENOMIC DNA]</scope>
    <source>
        <strain evidence="9 10">NB2006</strain>
    </source>
</reference>
<evidence type="ECO:0000313" key="9">
    <source>
        <dbReference type="EMBL" id="QOY38359.1"/>
    </source>
</evidence>
<proteinExistence type="inferred from homology"/>
<dbReference type="Proteomes" id="UP000180175">
    <property type="component" value="Chromosome"/>
</dbReference>
<dbReference type="Gene3D" id="1.20.1630.10">
    <property type="entry name" value="Formate dehydrogenase/DMSO reductase domain"/>
    <property type="match status" value="1"/>
</dbReference>
<dbReference type="PANTHER" id="PTHR34856:SF2">
    <property type="entry name" value="PROTEIN NRFD"/>
    <property type="match status" value="1"/>
</dbReference>
<organism evidence="8 10">
    <name type="scientific">Anaerobacillus isosaccharinicus</name>
    <dbReference type="NCBI Taxonomy" id="1532552"/>
    <lineage>
        <taxon>Bacteria</taxon>
        <taxon>Bacillati</taxon>
        <taxon>Bacillota</taxon>
        <taxon>Bacilli</taxon>
        <taxon>Bacillales</taxon>
        <taxon>Bacillaceae</taxon>
        <taxon>Anaerobacillus</taxon>
    </lineage>
</organism>
<feature type="transmembrane region" description="Helical" evidence="7">
    <location>
        <begin position="200"/>
        <end position="219"/>
    </location>
</feature>
<evidence type="ECO:0000256" key="3">
    <source>
        <dbReference type="ARBA" id="ARBA00022475"/>
    </source>
</evidence>
<dbReference type="KEGG" id="aia:AWH56_012995"/>
<comment type="similarity">
    <text evidence="2">Belongs to the NrfD family.</text>
</comment>
<feature type="transmembrane region" description="Helical" evidence="7">
    <location>
        <begin position="46"/>
        <end position="66"/>
    </location>
</feature>
<keyword evidence="6 7" id="KW-0472">Membrane</keyword>
<evidence type="ECO:0000256" key="6">
    <source>
        <dbReference type="ARBA" id="ARBA00023136"/>
    </source>
</evidence>
<dbReference type="InterPro" id="IPR005614">
    <property type="entry name" value="NrfD-like"/>
</dbReference>
<dbReference type="PANTHER" id="PTHR34856">
    <property type="entry name" value="PROTEIN NRFD"/>
    <property type="match status" value="1"/>
</dbReference>
<sequence>MIGSAIWDIRVSIDLFLGGIGIALFLFSVILSFYNPARYEKLIKISAYLAPITAGVGLFTLVTELGKPFRMVITYFYVNPQSVTSWGGFIQGAFLAVSAIYAVMLFLNKTVSSLKVVQLIGSFLAVAVGMYHGLLLTSISLPLWADGSVAVLFLVSSLAGGSAFVMMMRSLSTDAGEVSQGMKEVAAATEGAKVFNFNGIFFTLITAQLVTTVFWFIAMNRGSRYQLESIQTMLADYGVFFWVLAVAIGIVVPFAISLFQLITGSRNTMSKGLSMIVFLAVIAGSFALKYIIIEAGQIQVPIQLL</sequence>
<feature type="transmembrane region" description="Helical" evidence="7">
    <location>
        <begin position="239"/>
        <end position="261"/>
    </location>
</feature>
<dbReference type="AlphaFoldDB" id="A0A1S2M601"/>
<keyword evidence="4 7" id="KW-0812">Transmembrane</keyword>
<keyword evidence="5 7" id="KW-1133">Transmembrane helix</keyword>
<feature type="transmembrane region" description="Helical" evidence="7">
    <location>
        <begin position="273"/>
        <end position="293"/>
    </location>
</feature>
<dbReference type="EMBL" id="LQXD01000083">
    <property type="protein sequence ID" value="OIJ19065.1"/>
    <property type="molecule type" value="Genomic_DNA"/>
</dbReference>
<feature type="transmembrane region" description="Helical" evidence="7">
    <location>
        <begin position="86"/>
        <end position="107"/>
    </location>
</feature>
<name>A0A1S2M601_9BACI</name>
<comment type="subcellular location">
    <subcellularLocation>
        <location evidence="1">Cell membrane</location>
        <topology evidence="1">Multi-pass membrane protein</topology>
    </subcellularLocation>
</comment>
<dbReference type="OrthoDB" id="2866388at2"/>
<keyword evidence="10" id="KW-1185">Reference proteome</keyword>
<evidence type="ECO:0000256" key="7">
    <source>
        <dbReference type="SAM" id="Phobius"/>
    </source>
</evidence>
<evidence type="ECO:0000256" key="2">
    <source>
        <dbReference type="ARBA" id="ARBA00008929"/>
    </source>
</evidence>
<dbReference type="Pfam" id="PF03916">
    <property type="entry name" value="NrfD"/>
    <property type="match status" value="1"/>
</dbReference>
<keyword evidence="3" id="KW-1003">Cell membrane</keyword>
<reference evidence="8 10" key="1">
    <citation type="submission" date="2016-10" db="EMBL/GenBank/DDBJ databases">
        <title>Draft genome sequences of four alkaliphilic bacteria belonging to the Anaerobacillus genus.</title>
        <authorList>
            <person name="Bassil N.M."/>
            <person name="Lloyd J.R."/>
        </authorList>
    </citation>
    <scope>NUCLEOTIDE SEQUENCE [LARGE SCALE GENOMIC DNA]</scope>
    <source>
        <strain evidence="8 10">NB2006</strain>
    </source>
</reference>
<gene>
    <name evidence="9" type="primary">nrfD</name>
    <name evidence="9" type="ORF">AWH56_012995</name>
    <name evidence="8" type="ORF">AWH56_09685</name>
</gene>
<reference evidence="9 10" key="3">
    <citation type="journal article" date="2019" name="Int. J. Syst. Evol. Microbiol.">
        <title>Anaerobacillus isosaccharinicus sp. nov., an alkaliphilic bacterium which degrades isosaccharinic acid.</title>
        <authorList>
            <person name="Bassil N.M."/>
            <person name="Lloyd J.R."/>
        </authorList>
    </citation>
    <scope>NUCLEOTIDE SEQUENCE [LARGE SCALE GENOMIC DNA]</scope>
    <source>
        <strain evidence="9 10">NB2006</strain>
    </source>
</reference>
<evidence type="ECO:0000256" key="5">
    <source>
        <dbReference type="ARBA" id="ARBA00022989"/>
    </source>
</evidence>
<protein>
    <submittedName>
        <fullName evidence="9">Polysulfide reductase NrfD</fullName>
    </submittedName>
</protein>
<feature type="transmembrane region" description="Helical" evidence="7">
    <location>
        <begin position="15"/>
        <end position="34"/>
    </location>
</feature>
<evidence type="ECO:0000256" key="4">
    <source>
        <dbReference type="ARBA" id="ARBA00022692"/>
    </source>
</evidence>
<dbReference type="InterPro" id="IPR052049">
    <property type="entry name" value="Electron_transfer_protein"/>
</dbReference>
<reference evidence="9" key="4">
    <citation type="submission" date="2020-10" db="EMBL/GenBank/DDBJ databases">
        <authorList>
            <person name="Bassil N.M."/>
            <person name="Lloyd J.R."/>
        </authorList>
    </citation>
    <scope>NUCLEOTIDE SEQUENCE</scope>
    <source>
        <strain evidence="9">NB2006</strain>
    </source>
</reference>
<accession>A0A1S2M601</accession>
<feature type="transmembrane region" description="Helical" evidence="7">
    <location>
        <begin position="147"/>
        <end position="167"/>
    </location>
</feature>
<feature type="transmembrane region" description="Helical" evidence="7">
    <location>
        <begin position="119"/>
        <end position="141"/>
    </location>
</feature>